<proteinExistence type="predicted"/>
<gene>
    <name evidence="2" type="ORF">PLOB_00005952</name>
</gene>
<feature type="region of interest" description="Disordered" evidence="1">
    <location>
        <begin position="191"/>
        <end position="217"/>
    </location>
</feature>
<evidence type="ECO:0000256" key="1">
    <source>
        <dbReference type="SAM" id="MobiDB-lite"/>
    </source>
</evidence>
<accession>A0ABN8QFZ3</accession>
<sequence length="232" mass="27032">MGLPEVDGLDDIVTKENVERMRRLERQKTDKAKKQLVTFKQNRQLEREKRRQYTKRQRIIHMYGQTADEELNEEATRAVEENLQMQQTQAATKACVCGGTDHLRRFSTFMCCFVVFQRENGVGDGSSLLYPPVVVDVIRHLYLGNIKDYAPKSKKKLKKRLLRIIHSSHREKNLEQHDTIVNVFHKEVHVYGPDDDNEDDNEEDDDDDDDDDKTDGGLWTLFCGLGDSDMWT</sequence>
<organism evidence="2 3">
    <name type="scientific">Porites lobata</name>
    <dbReference type="NCBI Taxonomy" id="104759"/>
    <lineage>
        <taxon>Eukaryota</taxon>
        <taxon>Metazoa</taxon>
        <taxon>Cnidaria</taxon>
        <taxon>Anthozoa</taxon>
        <taxon>Hexacorallia</taxon>
        <taxon>Scleractinia</taxon>
        <taxon>Fungiina</taxon>
        <taxon>Poritidae</taxon>
        <taxon>Porites</taxon>
    </lineage>
</organism>
<name>A0ABN8QFZ3_9CNID</name>
<comment type="caution">
    <text evidence="2">The sequence shown here is derived from an EMBL/GenBank/DDBJ whole genome shotgun (WGS) entry which is preliminary data.</text>
</comment>
<keyword evidence="3" id="KW-1185">Reference proteome</keyword>
<protein>
    <submittedName>
        <fullName evidence="2">Uncharacterized protein</fullName>
    </submittedName>
</protein>
<evidence type="ECO:0000313" key="2">
    <source>
        <dbReference type="EMBL" id="CAH3163637.1"/>
    </source>
</evidence>
<feature type="compositionally biased region" description="Acidic residues" evidence="1">
    <location>
        <begin position="193"/>
        <end position="213"/>
    </location>
</feature>
<evidence type="ECO:0000313" key="3">
    <source>
        <dbReference type="Proteomes" id="UP001159405"/>
    </source>
</evidence>
<dbReference type="Proteomes" id="UP001159405">
    <property type="component" value="Unassembled WGS sequence"/>
</dbReference>
<dbReference type="EMBL" id="CALNXK010000126">
    <property type="protein sequence ID" value="CAH3163637.1"/>
    <property type="molecule type" value="Genomic_DNA"/>
</dbReference>
<reference evidence="2 3" key="1">
    <citation type="submission" date="2022-05" db="EMBL/GenBank/DDBJ databases">
        <authorList>
            <consortium name="Genoscope - CEA"/>
            <person name="William W."/>
        </authorList>
    </citation>
    <scope>NUCLEOTIDE SEQUENCE [LARGE SCALE GENOMIC DNA]</scope>
</reference>